<dbReference type="InterPro" id="IPR022381">
    <property type="entry name" value="Uncharacterised_MG067"/>
</dbReference>
<name>A0ABT5GAC6_9MOLU</name>
<dbReference type="InterPro" id="IPR043504">
    <property type="entry name" value="Peptidase_S1_PA_chymotrypsin"/>
</dbReference>
<feature type="region of interest" description="Disordered" evidence="2">
    <location>
        <begin position="21"/>
        <end position="71"/>
    </location>
</feature>
<sequence>MKKWTKYLALFLGSSIIVSSCKTEKSDDSTSNKSGESSDGSNKPNKPSTSSGSSSGSTDSQPANPNDPNLYSLAANIDNIDTFIQPKNQWTNKVENNQREVADQYENYSAANNFVNYYLYNNRLTQKPSFWLKDRADRAHVSPFSLTKDQLKAINAKAKSINQPLYQDAYAYGFNLPGINKQTKALDNSIDVVNDTNSTVSIPYYSNSGKRFASKNTGKGWLIANDKYQQLSKITYSIRISNIISETEVKQDNSSHVSPNPATNTGNWSGTAWLLDYDLPTQTGKYPTTWYLASNFHVLQHLQLANDNQALIRNNKAKTSKIELFQLDQTRLQKGQEIKPEKSQGIYFKDPYLKVTEVDPNNVKTVVLGNDAIKQKTSTFTNDTNYKAAQTLLDFGVIRVTFKSEEEARSVTNGYAEWSDADKFKPAKYSYLEDEKYKSLPANDLYAFGLPPSKGDGILDRRVYGNIENLRTPWINKSSRTDGVKEGGGDLSWTVTQRSFVNKPGVTDIFLTLPRIGGNNNFYRVNEQNFTHNGLGYLVDHYAVPPGGSGSPLVNSKNEIVGLIFAADDVINTGTALAIHSGGYDYQGYYGSYNLPKYDLIYGTGDDSQTKSYHQGLKLINQGQNVNTWLFH</sequence>
<dbReference type="InterPro" id="IPR009003">
    <property type="entry name" value="Peptidase_S1_PA"/>
</dbReference>
<dbReference type="PROSITE" id="PS51257">
    <property type="entry name" value="PROKAR_LIPOPROTEIN"/>
    <property type="match status" value="1"/>
</dbReference>
<proteinExistence type="predicted"/>
<dbReference type="RefSeq" id="WP_255034618.1">
    <property type="nucleotide sequence ID" value="NZ_CP101414.1"/>
</dbReference>
<accession>A0ABT5GAC6</accession>
<dbReference type="Pfam" id="PF01732">
    <property type="entry name" value="Mycop_pep_DUF31"/>
    <property type="match status" value="1"/>
</dbReference>
<keyword evidence="5" id="KW-1185">Reference proteome</keyword>
<dbReference type="NCBIfam" id="NF045842">
    <property type="entry name" value="MIP_near_MIB"/>
    <property type="match status" value="1"/>
</dbReference>
<evidence type="ECO:0000313" key="5">
    <source>
        <dbReference type="Proteomes" id="UP001220940"/>
    </source>
</evidence>
<feature type="compositionally biased region" description="Polar residues" evidence="2">
    <location>
        <begin position="31"/>
        <end position="40"/>
    </location>
</feature>
<protein>
    <submittedName>
        <fullName evidence="4">DUF31 family protein</fullName>
    </submittedName>
</protein>
<evidence type="ECO:0000259" key="3">
    <source>
        <dbReference type="Pfam" id="PF01732"/>
    </source>
</evidence>
<dbReference type="EMBL" id="JAJHZM010000007">
    <property type="protein sequence ID" value="MDC4181788.1"/>
    <property type="molecule type" value="Genomic_DNA"/>
</dbReference>
<dbReference type="NCBIfam" id="NF045841">
    <property type="entry name" value="Ig_SerProt_MIP"/>
    <property type="match status" value="1"/>
</dbReference>
<feature type="domain" description="DUF31" evidence="3">
    <location>
        <begin position="225"/>
        <end position="566"/>
    </location>
</feature>
<feature type="compositionally biased region" description="Low complexity" evidence="2">
    <location>
        <begin position="41"/>
        <end position="58"/>
    </location>
</feature>
<dbReference type="InterPro" id="IPR022382">
    <property type="entry name" value="Mycoplasma_peptidase_DUF31"/>
</dbReference>
<comment type="caution">
    <text evidence="4">The sequence shown here is derived from an EMBL/GenBank/DDBJ whole genome shotgun (WGS) entry which is preliminary data.</text>
</comment>
<dbReference type="Proteomes" id="UP001220940">
    <property type="component" value="Unassembled WGS sequence"/>
</dbReference>
<organism evidence="4 5">
    <name type="scientific">Mycoplasma bradburyae</name>
    <dbReference type="NCBI Taxonomy" id="2963128"/>
    <lineage>
        <taxon>Bacteria</taxon>
        <taxon>Bacillati</taxon>
        <taxon>Mycoplasmatota</taxon>
        <taxon>Mollicutes</taxon>
        <taxon>Mycoplasmataceae</taxon>
        <taxon>Mycoplasma</taxon>
    </lineage>
</organism>
<evidence type="ECO:0000256" key="1">
    <source>
        <dbReference type="ARBA" id="ARBA00022475"/>
    </source>
</evidence>
<reference evidence="4" key="1">
    <citation type="submission" date="2021-11" db="EMBL/GenBank/DDBJ databases">
        <title>Description of Mycoplasma bradburyaesp. nov.from sea birds: a tribute to a great mycoplasmologist.</title>
        <authorList>
            <person name="Ramirez A.S."/>
            <person name="Poveda C."/>
            <person name="Suarez-Perez A."/>
            <person name="Rosales R.S."/>
            <person name="Dijkman R."/>
            <person name="Feberwee A."/>
            <person name="Spergser J."/>
            <person name="Szostak M.P."/>
            <person name="Ressel L."/>
            <person name="Calabuig P."/>
            <person name="Catania S."/>
            <person name="Gobbo F."/>
            <person name="Timofte D."/>
            <person name="Poveda J.B."/>
        </authorList>
    </citation>
    <scope>NUCLEOTIDE SEQUENCE [LARGE SCALE GENOMIC DNA]</scope>
    <source>
        <strain evidence="4">T158</strain>
    </source>
</reference>
<keyword evidence="1" id="KW-0472">Membrane</keyword>
<keyword evidence="1" id="KW-1003">Cell membrane</keyword>
<dbReference type="Gene3D" id="2.40.10.10">
    <property type="entry name" value="Trypsin-like serine proteases"/>
    <property type="match status" value="1"/>
</dbReference>
<feature type="compositionally biased region" description="Polar residues" evidence="2">
    <location>
        <begin position="59"/>
        <end position="69"/>
    </location>
</feature>
<dbReference type="PRINTS" id="PR00840">
    <property type="entry name" value="Y06768FAMILY"/>
</dbReference>
<evidence type="ECO:0000256" key="2">
    <source>
        <dbReference type="SAM" id="MobiDB-lite"/>
    </source>
</evidence>
<gene>
    <name evidence="4" type="ORF">LNO68_01120</name>
</gene>
<dbReference type="SUPFAM" id="SSF50494">
    <property type="entry name" value="Trypsin-like serine proteases"/>
    <property type="match status" value="1"/>
</dbReference>
<evidence type="ECO:0000313" key="4">
    <source>
        <dbReference type="EMBL" id="MDC4181788.1"/>
    </source>
</evidence>